<dbReference type="PANTHER" id="PTHR35903:SF1">
    <property type="entry name" value="FLAGELLIN B1"/>
    <property type="match status" value="1"/>
</dbReference>
<dbReference type="InterPro" id="IPR013373">
    <property type="entry name" value="Flagellin/pilin_N_arc"/>
</dbReference>
<gene>
    <name evidence="6" type="primary">flaA</name>
    <name evidence="6" type="ORF">SY89_03259</name>
</gene>
<proteinExistence type="inferred from homology"/>
<organism evidence="6 7">
    <name type="scientific">Halolamina pelagica</name>
    <dbReference type="NCBI Taxonomy" id="699431"/>
    <lineage>
        <taxon>Archaea</taxon>
        <taxon>Methanobacteriati</taxon>
        <taxon>Methanobacteriota</taxon>
        <taxon>Stenosarchaea group</taxon>
        <taxon>Halobacteria</taxon>
        <taxon>Halobacteriales</taxon>
        <taxon>Haloferacaceae</taxon>
    </lineage>
</organism>
<keyword evidence="6" id="KW-0966">Cell projection</keyword>
<keyword evidence="6" id="KW-0969">Cilium</keyword>
<dbReference type="AlphaFoldDB" id="A0A0P7GU60"/>
<evidence type="ECO:0000256" key="3">
    <source>
        <dbReference type="ARBA" id="ARBA00022440"/>
    </source>
</evidence>
<keyword evidence="7" id="KW-1185">Reference proteome</keyword>
<comment type="similarity">
    <text evidence="2 4">Belongs to the archaeal flagellin family.</text>
</comment>
<keyword evidence="5" id="KW-1133">Transmembrane helix</keyword>
<reference evidence="7" key="1">
    <citation type="submission" date="2013-11" db="EMBL/GenBank/DDBJ databases">
        <authorList>
            <person name="Hoang H.T."/>
            <person name="Killian M.L."/>
            <person name="Madson D.M."/>
            <person name="Arruda P.H.E."/>
            <person name="Sun D."/>
            <person name="Schwartz K.J."/>
            <person name="Yoon K."/>
        </authorList>
    </citation>
    <scope>NUCLEOTIDE SEQUENCE [LARGE SCALE GENOMIC DNA]</scope>
    <source>
        <strain evidence="7">CDK2</strain>
    </source>
</reference>
<feature type="transmembrane region" description="Helical" evidence="5">
    <location>
        <begin position="12"/>
        <end position="37"/>
    </location>
</feature>
<evidence type="ECO:0000313" key="6">
    <source>
        <dbReference type="EMBL" id="KPN29025.1"/>
    </source>
</evidence>
<dbReference type="EMBL" id="LGUC01000002">
    <property type="protein sequence ID" value="KPN29025.1"/>
    <property type="molecule type" value="Genomic_DNA"/>
</dbReference>
<keyword evidence="5" id="KW-0472">Membrane</keyword>
<dbReference type="InterPro" id="IPR002774">
    <property type="entry name" value="Flagellin_arc-type"/>
</dbReference>
<name>A0A0P7GU60_9EURY</name>
<sequence length="192" mass="19524">MKLPTQNDSDRGQVGIGTLIIFIALVLVAAVAAGVLVTTAGDLQSRASDTGQDAQAQVSNQIDVVSATGEVNANDSIGTVSLVVKKSPGSDPIDLSEATIEYTSSGASETLSFSDTLGTNAFTTTAIDGGPTEVLENTDERIEITIDASSIETGDGLAEGGDAELRIVDQSGATTVYGVNVPDVLTGDYAQV</sequence>
<keyword evidence="3 4" id="KW-0974">Archaeal flagellum</keyword>
<evidence type="ECO:0000256" key="1">
    <source>
        <dbReference type="ARBA" id="ARBA00004618"/>
    </source>
</evidence>
<dbReference type="GO" id="GO:0097588">
    <property type="term" value="P:archaeal or bacterial-type flagellum-dependent cell motility"/>
    <property type="evidence" value="ECO:0007669"/>
    <property type="project" value="InterPro"/>
</dbReference>
<dbReference type="STRING" id="699431.SY89_03259"/>
<keyword evidence="6" id="KW-0282">Flagellum</keyword>
<evidence type="ECO:0000313" key="7">
    <source>
        <dbReference type="Proteomes" id="UP000050535"/>
    </source>
</evidence>
<protein>
    <recommendedName>
        <fullName evidence="4">Flagellin</fullName>
    </recommendedName>
</protein>
<comment type="function">
    <text evidence="4">Flagellin is the subunit protein which polymerizes to form the filaments of archaeal flagella.</text>
</comment>
<evidence type="ECO:0000256" key="4">
    <source>
        <dbReference type="RuleBase" id="RU361282"/>
    </source>
</evidence>
<dbReference type="RefSeq" id="WP_054584828.1">
    <property type="nucleotide sequence ID" value="NZ_LGUC01000002.1"/>
</dbReference>
<dbReference type="NCBIfam" id="TIGR02537">
    <property type="entry name" value="arch_flag_Nterm"/>
    <property type="match status" value="1"/>
</dbReference>
<evidence type="ECO:0000256" key="2">
    <source>
        <dbReference type="ARBA" id="ARBA00010256"/>
    </source>
</evidence>
<evidence type="ECO:0000256" key="5">
    <source>
        <dbReference type="SAM" id="Phobius"/>
    </source>
</evidence>
<accession>A0A0P7GU60</accession>
<dbReference type="GO" id="GO:0097589">
    <property type="term" value="C:archaeal-type flagellum"/>
    <property type="evidence" value="ECO:0007669"/>
    <property type="project" value="UniProtKB-SubCell"/>
</dbReference>
<comment type="caution">
    <text evidence="6">The sequence shown here is derived from an EMBL/GenBank/DDBJ whole genome shotgun (WGS) entry which is preliminary data.</text>
</comment>
<dbReference type="Pfam" id="PF01917">
    <property type="entry name" value="Flagellin_arch-type"/>
    <property type="match status" value="1"/>
</dbReference>
<dbReference type="PANTHER" id="PTHR35903">
    <property type="entry name" value="FLAGELLIN B1"/>
    <property type="match status" value="1"/>
</dbReference>
<keyword evidence="5" id="KW-0812">Transmembrane</keyword>
<dbReference type="OrthoDB" id="102632at2157"/>
<dbReference type="Proteomes" id="UP000050535">
    <property type="component" value="Unassembled WGS sequence"/>
</dbReference>
<dbReference type="GO" id="GO:0005198">
    <property type="term" value="F:structural molecule activity"/>
    <property type="evidence" value="ECO:0007669"/>
    <property type="project" value="InterPro"/>
</dbReference>
<comment type="subcellular location">
    <subcellularLocation>
        <location evidence="1 4">Archaeal flagellum</location>
    </subcellularLocation>
</comment>